<keyword evidence="2" id="KW-1185">Reference proteome</keyword>
<name>M6QIZ8_9LEPT</name>
<accession>M6QIZ8</accession>
<dbReference type="Proteomes" id="UP000012118">
    <property type="component" value="Unassembled WGS sequence"/>
</dbReference>
<evidence type="ECO:0000313" key="2">
    <source>
        <dbReference type="Proteomes" id="UP000012118"/>
    </source>
</evidence>
<dbReference type="EMBL" id="AHNU02000070">
    <property type="protein sequence ID" value="EMN88862.1"/>
    <property type="molecule type" value="Genomic_DNA"/>
</dbReference>
<proteinExistence type="predicted"/>
<protein>
    <submittedName>
        <fullName evidence="1">Uncharacterized protein</fullName>
    </submittedName>
</protein>
<reference evidence="1 2" key="1">
    <citation type="submission" date="2013-01" db="EMBL/GenBank/DDBJ databases">
        <authorList>
            <person name="Harkins D.M."/>
            <person name="Durkin A.S."/>
            <person name="Brinkac L.M."/>
            <person name="Haft D.H."/>
            <person name="Selengut J.D."/>
            <person name="Sanka R."/>
            <person name="DePew J."/>
            <person name="Purushe J."/>
            <person name="Chanthongthip A."/>
            <person name="Lattana O."/>
            <person name="Phetsouvanh R."/>
            <person name="Newton P.N."/>
            <person name="Vinetz J.M."/>
            <person name="Sutton G.G."/>
            <person name="Nierman W.C."/>
            <person name="Fouts D.E."/>
        </authorList>
    </citation>
    <scope>NUCLEOTIDE SEQUENCE [LARGE SCALE GENOMIC DNA]</scope>
    <source>
        <strain evidence="1 2">UI 13098</strain>
    </source>
</reference>
<sequence length="54" mass="6308">MSRVISGKRNTKTHIQILELEFGISIEEIRAIWKRDAERKRELGKAANELKDQT</sequence>
<dbReference type="AlphaFoldDB" id="M6QIZ8"/>
<organism evidence="1 2">
    <name type="scientific">Leptospira weilii str. UI 13098</name>
    <dbReference type="NCBI Taxonomy" id="1088542"/>
    <lineage>
        <taxon>Bacteria</taxon>
        <taxon>Pseudomonadati</taxon>
        <taxon>Spirochaetota</taxon>
        <taxon>Spirochaetia</taxon>
        <taxon>Leptospirales</taxon>
        <taxon>Leptospiraceae</taxon>
        <taxon>Leptospira</taxon>
    </lineage>
</organism>
<comment type="caution">
    <text evidence="1">The sequence shown here is derived from an EMBL/GenBank/DDBJ whole genome shotgun (WGS) entry which is preliminary data.</text>
</comment>
<evidence type="ECO:0000313" key="1">
    <source>
        <dbReference type="EMBL" id="EMN88862.1"/>
    </source>
</evidence>
<gene>
    <name evidence="1" type="ORF">LEP1GSC108_4117</name>
</gene>